<evidence type="ECO:0000256" key="3">
    <source>
        <dbReference type="ARBA" id="ARBA00022448"/>
    </source>
</evidence>
<dbReference type="PANTHER" id="PTHR48020:SF12">
    <property type="entry name" value="PROTON MYO-INOSITOL COTRANSPORTER"/>
    <property type="match status" value="1"/>
</dbReference>
<feature type="transmembrane region" description="Helical" evidence="10">
    <location>
        <begin position="123"/>
        <end position="143"/>
    </location>
</feature>
<evidence type="ECO:0000256" key="6">
    <source>
        <dbReference type="ARBA" id="ARBA00022989"/>
    </source>
</evidence>
<feature type="transmembrane region" description="Helical" evidence="10">
    <location>
        <begin position="96"/>
        <end position="116"/>
    </location>
</feature>
<evidence type="ECO:0000256" key="5">
    <source>
        <dbReference type="ARBA" id="ARBA00022692"/>
    </source>
</evidence>
<dbReference type="SUPFAM" id="SSF103473">
    <property type="entry name" value="MFS general substrate transporter"/>
    <property type="match status" value="1"/>
</dbReference>
<evidence type="ECO:0000313" key="12">
    <source>
        <dbReference type="EMBL" id="TIA86280.1"/>
    </source>
</evidence>
<dbReference type="GO" id="GO:1904679">
    <property type="term" value="P:myo-inositol import across plasma membrane"/>
    <property type="evidence" value="ECO:0007669"/>
    <property type="project" value="UniProtKB-ARBA"/>
</dbReference>
<evidence type="ECO:0000256" key="4">
    <source>
        <dbReference type="ARBA" id="ARBA00022475"/>
    </source>
</evidence>
<dbReference type="PRINTS" id="PR00171">
    <property type="entry name" value="SUGRTRNSPORT"/>
</dbReference>
<keyword evidence="13" id="KW-1185">Reference proteome</keyword>
<feature type="transmembrane region" description="Helical" evidence="10">
    <location>
        <begin position="149"/>
        <end position="170"/>
    </location>
</feature>
<dbReference type="Proteomes" id="UP000310189">
    <property type="component" value="Unassembled WGS sequence"/>
</dbReference>
<comment type="similarity">
    <text evidence="2 9">Belongs to the major facilitator superfamily. Sugar transporter (TC 2.A.1.1) family.</text>
</comment>
<comment type="subcellular location">
    <subcellularLocation>
        <location evidence="1">Cell membrane</location>
        <topology evidence="1">Multi-pass membrane protein</topology>
    </subcellularLocation>
</comment>
<evidence type="ECO:0000256" key="10">
    <source>
        <dbReference type="SAM" id="Phobius"/>
    </source>
</evidence>
<keyword evidence="7 10" id="KW-0472">Membrane</keyword>
<dbReference type="InterPro" id="IPR036259">
    <property type="entry name" value="MFS_trans_sf"/>
</dbReference>
<evidence type="ECO:0000256" key="9">
    <source>
        <dbReference type="RuleBase" id="RU003346"/>
    </source>
</evidence>
<proteinExistence type="inferred from homology"/>
<feature type="transmembrane region" description="Helical" evidence="10">
    <location>
        <begin position="372"/>
        <end position="391"/>
    </location>
</feature>
<dbReference type="EMBL" id="SPNW01000084">
    <property type="protein sequence ID" value="TIA86280.1"/>
    <property type="molecule type" value="Genomic_DNA"/>
</dbReference>
<evidence type="ECO:0000256" key="1">
    <source>
        <dbReference type="ARBA" id="ARBA00004651"/>
    </source>
</evidence>
<protein>
    <recommendedName>
        <fullName evidence="11">Major facilitator superfamily (MFS) profile domain-containing protein</fullName>
    </recommendedName>
</protein>
<feature type="transmembrane region" description="Helical" evidence="10">
    <location>
        <begin position="211"/>
        <end position="232"/>
    </location>
</feature>
<dbReference type="NCBIfam" id="TIGR00879">
    <property type="entry name" value="SP"/>
    <property type="match status" value="1"/>
</dbReference>
<accession>A0A4T0FEP2</accession>
<dbReference type="InterPro" id="IPR005829">
    <property type="entry name" value="Sugar_transporter_CS"/>
</dbReference>
<dbReference type="Pfam" id="PF00083">
    <property type="entry name" value="Sugar_tr"/>
    <property type="match status" value="1"/>
</dbReference>
<evidence type="ECO:0000256" key="7">
    <source>
        <dbReference type="ARBA" id="ARBA00023136"/>
    </source>
</evidence>
<comment type="caution">
    <text evidence="12">The sequence shown here is derived from an EMBL/GenBank/DDBJ whole genome shotgun (WGS) entry which is preliminary data.</text>
</comment>
<dbReference type="InterPro" id="IPR050814">
    <property type="entry name" value="Myo-inositol_Transporter"/>
</dbReference>
<evidence type="ECO:0000259" key="11">
    <source>
        <dbReference type="PROSITE" id="PS50850"/>
    </source>
</evidence>
<feature type="transmembrane region" description="Helical" evidence="10">
    <location>
        <begin position="476"/>
        <end position="495"/>
    </location>
</feature>
<gene>
    <name evidence="12" type="ORF">E3P99_03726</name>
</gene>
<feature type="transmembrane region" description="Helical" evidence="10">
    <location>
        <begin position="411"/>
        <end position="434"/>
    </location>
</feature>
<dbReference type="GO" id="GO:0005886">
    <property type="term" value="C:plasma membrane"/>
    <property type="evidence" value="ECO:0007669"/>
    <property type="project" value="UniProtKB-SubCell"/>
</dbReference>
<dbReference type="InterPro" id="IPR020846">
    <property type="entry name" value="MFS_dom"/>
</dbReference>
<dbReference type="AlphaFoldDB" id="A0A4T0FEP2"/>
<keyword evidence="5 10" id="KW-0812">Transmembrane</keyword>
<keyword evidence="4" id="KW-1003">Cell membrane</keyword>
<sequence>MSNPKRFTEEDKKRFNGTVEHVEDADGDADLDSNKKSRFVDVDEKLVVAEGEEKVTPYIIFVCVTAAVAGFMFGVITVSVGNDLGGEPLTSSHKEVITAMTTAGAFVCSIFAGALSDKIGRKWVLVISDICYCIGTVIFGASYSVAQAAVGRLILGFGVGFSSCIGPMYISEISPTRIRGKLVAINSVTITFGQVVSYGLGAALLHAPKGWRIMLVIGAVPAIYQAVAIHFLPESPRYLLSRSHTEKAYSAFARVYENATQEELALIFDILTANVDESVRVSQQNTTWQLYKSLVTVPKNARALSLAMCLQAIQQLSGFNGLAYFGPTLFQQLGFQNAPTGGLVIAATNFVFTGVGMFLVDRIGRRKLVVGVSAPGIILGCVWCIVSLYYLTESTNYRLQDNGNYDSGRQIAVIIGFVAYVALYGVGLGVVPWLQNELFALDVRGVGTGIATSTNWGCNLAISESYLTMQESITPFGTFALFAGFVTVGWTYLFFCYPETAGLHLEEVQAIFQDGFNVRKSVAISKEKRKARKALGSKKTSSESAVV</sequence>
<feature type="transmembrane region" description="Helical" evidence="10">
    <location>
        <begin position="338"/>
        <end position="360"/>
    </location>
</feature>
<dbReference type="PROSITE" id="PS50850">
    <property type="entry name" value="MFS"/>
    <property type="match status" value="1"/>
</dbReference>
<evidence type="ECO:0000313" key="13">
    <source>
        <dbReference type="Proteomes" id="UP000310189"/>
    </source>
</evidence>
<dbReference type="PANTHER" id="PTHR48020">
    <property type="entry name" value="PROTON MYO-INOSITOL COTRANSPORTER"/>
    <property type="match status" value="1"/>
</dbReference>
<dbReference type="PROSITE" id="PS00217">
    <property type="entry name" value="SUGAR_TRANSPORT_2"/>
    <property type="match status" value="1"/>
</dbReference>
<reference evidence="12 13" key="1">
    <citation type="submission" date="2019-03" db="EMBL/GenBank/DDBJ databases">
        <title>Sequencing 23 genomes of Wallemia ichthyophaga.</title>
        <authorList>
            <person name="Gostincar C."/>
        </authorList>
    </citation>
    <scope>NUCLEOTIDE SEQUENCE [LARGE SCALE GENOMIC DNA]</scope>
    <source>
        <strain evidence="12 13">EXF-5753</strain>
    </source>
</reference>
<organism evidence="12 13">
    <name type="scientific">Wallemia hederae</name>
    <dbReference type="NCBI Taxonomy" id="1540922"/>
    <lineage>
        <taxon>Eukaryota</taxon>
        <taxon>Fungi</taxon>
        <taxon>Dikarya</taxon>
        <taxon>Basidiomycota</taxon>
        <taxon>Wallemiomycotina</taxon>
        <taxon>Wallemiomycetes</taxon>
        <taxon>Wallemiales</taxon>
        <taxon>Wallemiaceae</taxon>
        <taxon>Wallemia</taxon>
    </lineage>
</organism>
<evidence type="ECO:0000256" key="2">
    <source>
        <dbReference type="ARBA" id="ARBA00010992"/>
    </source>
</evidence>
<dbReference type="InterPro" id="IPR005828">
    <property type="entry name" value="MFS_sugar_transport-like"/>
</dbReference>
<dbReference type="OrthoDB" id="6339427at2759"/>
<dbReference type="InterPro" id="IPR003663">
    <property type="entry name" value="Sugar/inositol_transpt"/>
</dbReference>
<dbReference type="PROSITE" id="PS00216">
    <property type="entry name" value="SUGAR_TRANSPORT_1"/>
    <property type="match status" value="2"/>
</dbReference>
<feature type="domain" description="Major facilitator superfamily (MFS) profile" evidence="11">
    <location>
        <begin position="58"/>
        <end position="501"/>
    </location>
</feature>
<evidence type="ECO:0000256" key="8">
    <source>
        <dbReference type="ARBA" id="ARBA00049119"/>
    </source>
</evidence>
<feature type="transmembrane region" description="Helical" evidence="10">
    <location>
        <begin position="182"/>
        <end position="205"/>
    </location>
</feature>
<dbReference type="GO" id="GO:0005365">
    <property type="term" value="F:myo-inositol transmembrane transporter activity"/>
    <property type="evidence" value="ECO:0007669"/>
    <property type="project" value="UniProtKB-ARBA"/>
</dbReference>
<feature type="transmembrane region" description="Helical" evidence="10">
    <location>
        <begin position="55"/>
        <end position="76"/>
    </location>
</feature>
<dbReference type="Gene3D" id="1.20.1250.20">
    <property type="entry name" value="MFS general substrate transporter like domains"/>
    <property type="match status" value="1"/>
</dbReference>
<dbReference type="FunFam" id="1.20.1250.20:FF:000073">
    <property type="entry name" value="MFS myo-inositol transporter, putative"/>
    <property type="match status" value="1"/>
</dbReference>
<comment type="catalytic activity">
    <reaction evidence="8">
        <text>myo-inositol(out) + H(+)(out) = myo-inositol(in) + H(+)(in)</text>
        <dbReference type="Rhea" id="RHEA:60364"/>
        <dbReference type="ChEBI" id="CHEBI:15378"/>
        <dbReference type="ChEBI" id="CHEBI:17268"/>
    </reaction>
</comment>
<name>A0A4T0FEP2_9BASI</name>
<keyword evidence="3 9" id="KW-0813">Transport</keyword>
<keyword evidence="6 10" id="KW-1133">Transmembrane helix</keyword>